<evidence type="ECO:0000256" key="5">
    <source>
        <dbReference type="SAM" id="SignalP"/>
    </source>
</evidence>
<feature type="domain" description="Plastocyanin-like" evidence="8">
    <location>
        <begin position="92"/>
        <end position="206"/>
    </location>
</feature>
<dbReference type="CDD" id="cd13880">
    <property type="entry name" value="CuRO_2_MaLCC_like"/>
    <property type="match status" value="1"/>
</dbReference>
<organism evidence="9 10">
    <name type="scientific">Heterodermia speciosa</name>
    <dbReference type="NCBI Taxonomy" id="116794"/>
    <lineage>
        <taxon>Eukaryota</taxon>
        <taxon>Fungi</taxon>
        <taxon>Dikarya</taxon>
        <taxon>Ascomycota</taxon>
        <taxon>Pezizomycotina</taxon>
        <taxon>Lecanoromycetes</taxon>
        <taxon>OSLEUM clade</taxon>
        <taxon>Lecanoromycetidae</taxon>
        <taxon>Caliciales</taxon>
        <taxon>Physciaceae</taxon>
        <taxon>Heterodermia</taxon>
    </lineage>
</organism>
<dbReference type="CDD" id="cd13901">
    <property type="entry name" value="CuRO_3_MaLCC_like"/>
    <property type="match status" value="1"/>
</dbReference>
<keyword evidence="10" id="KW-1185">Reference proteome</keyword>
<dbReference type="Gene3D" id="2.60.40.420">
    <property type="entry name" value="Cupredoxins - blue copper proteins"/>
    <property type="match status" value="3"/>
</dbReference>
<evidence type="ECO:0000313" key="10">
    <source>
        <dbReference type="Proteomes" id="UP000664521"/>
    </source>
</evidence>
<dbReference type="CDD" id="cd13854">
    <property type="entry name" value="CuRO_1_MaLCC_like"/>
    <property type="match status" value="1"/>
</dbReference>
<evidence type="ECO:0000313" key="9">
    <source>
        <dbReference type="EMBL" id="CAF9929868.1"/>
    </source>
</evidence>
<dbReference type="PROSITE" id="PS00079">
    <property type="entry name" value="MULTICOPPER_OXIDASE1"/>
    <property type="match status" value="1"/>
</dbReference>
<evidence type="ECO:0000256" key="4">
    <source>
        <dbReference type="ARBA" id="ARBA00023008"/>
    </source>
</evidence>
<dbReference type="InterPro" id="IPR033138">
    <property type="entry name" value="Cu_oxidase_CS"/>
</dbReference>
<accession>A0A8H3FS64</accession>
<dbReference type="GO" id="GO:0016491">
    <property type="term" value="F:oxidoreductase activity"/>
    <property type="evidence" value="ECO:0007669"/>
    <property type="project" value="UniProtKB-KW"/>
</dbReference>
<dbReference type="Pfam" id="PF07732">
    <property type="entry name" value="Cu-oxidase_3"/>
    <property type="match status" value="1"/>
</dbReference>
<evidence type="ECO:0000256" key="2">
    <source>
        <dbReference type="ARBA" id="ARBA00022723"/>
    </source>
</evidence>
<feature type="chain" id="PRO_5034502808" description="Laccase" evidence="5">
    <location>
        <begin position="22"/>
        <end position="630"/>
    </location>
</feature>
<dbReference type="Proteomes" id="UP000664521">
    <property type="component" value="Unassembled WGS sequence"/>
</dbReference>
<evidence type="ECO:0008006" key="11">
    <source>
        <dbReference type="Google" id="ProtNLM"/>
    </source>
</evidence>
<dbReference type="Pfam" id="PF07731">
    <property type="entry name" value="Cu-oxidase_2"/>
    <property type="match status" value="1"/>
</dbReference>
<keyword evidence="2" id="KW-0479">Metal-binding</keyword>
<evidence type="ECO:0000256" key="3">
    <source>
        <dbReference type="ARBA" id="ARBA00023002"/>
    </source>
</evidence>
<comment type="caution">
    <text evidence="9">The sequence shown here is derived from an EMBL/GenBank/DDBJ whole genome shotgun (WGS) entry which is preliminary data.</text>
</comment>
<dbReference type="InterPro" id="IPR008972">
    <property type="entry name" value="Cupredoxin"/>
</dbReference>
<dbReference type="PANTHER" id="PTHR11709:SF71">
    <property type="entry name" value="OXIDOREDUCTASE TPCJ"/>
    <property type="match status" value="1"/>
</dbReference>
<dbReference type="InterPro" id="IPR011707">
    <property type="entry name" value="Cu-oxidase-like_N"/>
</dbReference>
<evidence type="ECO:0000256" key="1">
    <source>
        <dbReference type="ARBA" id="ARBA00010609"/>
    </source>
</evidence>
<keyword evidence="5" id="KW-0732">Signal</keyword>
<name>A0A8H3FS64_9LECA</name>
<keyword evidence="4" id="KW-0186">Copper</keyword>
<feature type="domain" description="Plastocyanin-like" evidence="6">
    <location>
        <begin position="217"/>
        <end position="370"/>
    </location>
</feature>
<dbReference type="SUPFAM" id="SSF49503">
    <property type="entry name" value="Cupredoxins"/>
    <property type="match status" value="3"/>
</dbReference>
<evidence type="ECO:0000259" key="8">
    <source>
        <dbReference type="Pfam" id="PF07732"/>
    </source>
</evidence>
<dbReference type="GO" id="GO:0005507">
    <property type="term" value="F:copper ion binding"/>
    <property type="evidence" value="ECO:0007669"/>
    <property type="project" value="InterPro"/>
</dbReference>
<dbReference type="InterPro" id="IPR011706">
    <property type="entry name" value="Cu-oxidase_C"/>
</dbReference>
<feature type="signal peptide" evidence="5">
    <location>
        <begin position="1"/>
        <end position="21"/>
    </location>
</feature>
<protein>
    <recommendedName>
        <fullName evidence="11">Laccase</fullName>
    </recommendedName>
</protein>
<keyword evidence="3" id="KW-0560">Oxidoreductase</keyword>
<dbReference type="InterPro" id="IPR001117">
    <property type="entry name" value="Cu-oxidase_2nd"/>
</dbReference>
<dbReference type="EMBL" id="CAJPDS010000053">
    <property type="protein sequence ID" value="CAF9929868.1"/>
    <property type="molecule type" value="Genomic_DNA"/>
</dbReference>
<dbReference type="FunFam" id="2.60.40.420:FF:000021">
    <property type="entry name" value="Extracellular dihydrogeodin oxidase/laccase"/>
    <property type="match status" value="1"/>
</dbReference>
<proteinExistence type="inferred from homology"/>
<dbReference type="AlphaFoldDB" id="A0A8H3FS64"/>
<gene>
    <name evidence="9" type="ORF">HETSPECPRED_007478</name>
</gene>
<sequence length="630" mass="70915">MKLFARIKEILLHALLLGSGPQEPLQGLPALNNADAAGKGLKPGLDVDSSTAQCIHGPKNRTCWSPGFDINTDYDLRWPDTRVTRQYTLELTNGWVAPDGYNVSRMLINGIYPGPKIEADWGDILNITVVNNLSNHNGTSIHWHGIRQLDTVWEDGVAGVTQCPIPPGQEYVYTWRATQYGVSWYHSHFSLQYPDGLVGPLKINGPTSQNYDHDFGPVLITDWLHKDAFGLFQLELLGRPPTPDSNLMNGTGPYYCCPGLDNQCTGNITFTEFPFVKGSSYKMSIVNTAVSTHFTFWIDGHDFWVVATDFVPIQGYLTNTINVAIGQRYDIIIVAKEDQDPMPSPNYWVHARDCNNIGQRSGLGIIRYDKNNTDYPLSAPPDRLCYGCLDEKSENLQPIVNRTVGNASNKYGGKDSLEVYLQGYPNANDPNSVLHKWVLKDSSFYLDWREPSLSLITINGDKMENPFPKDYIPVFLDQPKDSWVYFLIEGNFTQTDKAIYKRQAPVAHPIHVHGHDFVILASGNRTYDPAKDKLSLENPPRRDVALLPVTGFLLIAFQINNPGTWLMHCHIAWHASGGLALQFVEKQKEIVPLMKKANVYRQYFDTCASWGAYYKVFNEKFNLTMEDSGI</sequence>
<comment type="similarity">
    <text evidence="1">Belongs to the multicopper oxidase family.</text>
</comment>
<evidence type="ECO:0000259" key="7">
    <source>
        <dbReference type="Pfam" id="PF07731"/>
    </source>
</evidence>
<dbReference type="InterPro" id="IPR045087">
    <property type="entry name" value="Cu-oxidase_fam"/>
</dbReference>
<reference evidence="9" key="1">
    <citation type="submission" date="2021-03" db="EMBL/GenBank/DDBJ databases">
        <authorList>
            <person name="Tagirdzhanova G."/>
        </authorList>
    </citation>
    <scope>NUCLEOTIDE SEQUENCE</scope>
</reference>
<dbReference type="InterPro" id="IPR002355">
    <property type="entry name" value="Cu_oxidase_Cu_BS"/>
</dbReference>
<evidence type="ECO:0000259" key="6">
    <source>
        <dbReference type="Pfam" id="PF00394"/>
    </source>
</evidence>
<dbReference type="OrthoDB" id="2121828at2759"/>
<dbReference type="Pfam" id="PF00394">
    <property type="entry name" value="Cu-oxidase"/>
    <property type="match status" value="1"/>
</dbReference>
<dbReference type="PANTHER" id="PTHR11709">
    <property type="entry name" value="MULTI-COPPER OXIDASE"/>
    <property type="match status" value="1"/>
</dbReference>
<feature type="domain" description="Plastocyanin-like" evidence="7">
    <location>
        <begin position="448"/>
        <end position="588"/>
    </location>
</feature>
<dbReference type="PROSITE" id="PS00080">
    <property type="entry name" value="MULTICOPPER_OXIDASE2"/>
    <property type="match status" value="1"/>
</dbReference>